<dbReference type="Gene3D" id="2.150.10.10">
    <property type="entry name" value="Serralysin-like metalloprotease, C-terminal"/>
    <property type="match status" value="1"/>
</dbReference>
<dbReference type="InterPro" id="IPR011049">
    <property type="entry name" value="Serralysin-like_metalloprot_C"/>
</dbReference>
<evidence type="ECO:0000256" key="2">
    <source>
        <dbReference type="SAM" id="SignalP"/>
    </source>
</evidence>
<accession>A0AAV2HRG0</accession>
<gene>
    <name evidence="3" type="ORF">GSLYS_00010043001</name>
</gene>
<keyword evidence="4" id="KW-1185">Reference proteome</keyword>
<proteinExistence type="predicted"/>
<organism evidence="3 4">
    <name type="scientific">Lymnaea stagnalis</name>
    <name type="common">Great pond snail</name>
    <name type="synonym">Helix stagnalis</name>
    <dbReference type="NCBI Taxonomy" id="6523"/>
    <lineage>
        <taxon>Eukaryota</taxon>
        <taxon>Metazoa</taxon>
        <taxon>Spiralia</taxon>
        <taxon>Lophotrochozoa</taxon>
        <taxon>Mollusca</taxon>
        <taxon>Gastropoda</taxon>
        <taxon>Heterobranchia</taxon>
        <taxon>Euthyneura</taxon>
        <taxon>Panpulmonata</taxon>
        <taxon>Hygrophila</taxon>
        <taxon>Lymnaeoidea</taxon>
        <taxon>Lymnaeidae</taxon>
        <taxon>Lymnaea</taxon>
    </lineage>
</organism>
<reference evidence="3 4" key="1">
    <citation type="submission" date="2024-04" db="EMBL/GenBank/DDBJ databases">
        <authorList>
            <consortium name="Genoscope - CEA"/>
            <person name="William W."/>
        </authorList>
    </citation>
    <scope>NUCLEOTIDE SEQUENCE [LARGE SCALE GENOMIC DNA]</scope>
</reference>
<dbReference type="Proteomes" id="UP001497497">
    <property type="component" value="Unassembled WGS sequence"/>
</dbReference>
<evidence type="ECO:0000256" key="1">
    <source>
        <dbReference type="SAM" id="MobiDB-lite"/>
    </source>
</evidence>
<comment type="caution">
    <text evidence="3">The sequence shown here is derived from an EMBL/GenBank/DDBJ whole genome shotgun (WGS) entry which is preliminary data.</text>
</comment>
<dbReference type="AlphaFoldDB" id="A0AAV2HRG0"/>
<dbReference type="SUPFAM" id="SSF101967">
    <property type="entry name" value="Adhesin YadA, collagen-binding domain"/>
    <property type="match status" value="1"/>
</dbReference>
<dbReference type="EMBL" id="CAXITT010000222">
    <property type="protein sequence ID" value="CAL1536130.1"/>
    <property type="molecule type" value="Genomic_DNA"/>
</dbReference>
<feature type="signal peptide" evidence="2">
    <location>
        <begin position="1"/>
        <end position="20"/>
    </location>
</feature>
<keyword evidence="2" id="KW-0732">Signal</keyword>
<sequence length="361" mass="38586">MASLGKVVTLFLVILVATDAQKVPDYFSLYGSPSVSTYTPSNSPSPSPPSYPSPSSYPTPASPSYNPTSYPVPPNPTAYPATNYPNAYPTASYPSNVYKPPATGYNQPATGYNQPATGYNQPATGYNQPATGYNQPATGYNQPATGYNQPATGYNQPATGYNQPATGYNPQAQSPYNYVYPVTYNQGPYTAPLAPQYVAPYPGYANGGYNANTNNNCTDQSCKTNECCEFNGKRFVCVVQEDGAYSGFCVRPKRCYSNGDCPASHCCVIRLDLPFDATQQGNSGSYGSYGSYGAQNSYDAYGNYRPANYKTERGECLLSALFGTACRRSVEGSETSTCPCETGNYCKLSVANPLTGVCTKT</sequence>
<name>A0AAV2HRG0_LYMST</name>
<protein>
    <submittedName>
        <fullName evidence="3">Uncharacterized protein</fullName>
    </submittedName>
</protein>
<feature type="chain" id="PRO_5043864333" evidence="2">
    <location>
        <begin position="21"/>
        <end position="361"/>
    </location>
</feature>
<feature type="compositionally biased region" description="Pro residues" evidence="1">
    <location>
        <begin position="43"/>
        <end position="61"/>
    </location>
</feature>
<evidence type="ECO:0000313" key="3">
    <source>
        <dbReference type="EMBL" id="CAL1536130.1"/>
    </source>
</evidence>
<evidence type="ECO:0000313" key="4">
    <source>
        <dbReference type="Proteomes" id="UP001497497"/>
    </source>
</evidence>
<feature type="region of interest" description="Disordered" evidence="1">
    <location>
        <begin position="37"/>
        <end position="69"/>
    </location>
</feature>